<dbReference type="EMBL" id="JARKIF010000021">
    <property type="protein sequence ID" value="KAJ7617103.1"/>
    <property type="molecule type" value="Genomic_DNA"/>
</dbReference>
<sequence length="489" mass="55104">MSLLLCLPTAILLCTTVYAIHEKLRLRLALPPGPRGRFISGVTAILPRSEPWKKYAEWAARYGGSMTSFRVYNRHILILNTHTAVSDLLDRRAQLYSERPVLQMYHLICGRGLSVFNIPASYPRHKLYRRLLKSGLNLSPADVSETLEEEVGVLMRGLVERPGEWRRHLRRNAAAVIMKIAFGYSISQESDPFISAAEQSSKISVWAMEPGRWLVDYCPILRYIPSWLPCAGFKRQGAEWRSLLDELGEVPHQWVKEQMAAGTALPSFTSRHLSHHEDEDVVKWSAAALYVGATDTTIAATTSFIMLMALHPAIQKRAREEIMLVSSAAPSVADVKNSSYLGAVLKEVLRYAPVANLALPHSVSQEDTYAGYRIPAGTTVLPNVWAIMHDAEMYPKPFTFNPERFLGNHGCDQGQQDPNRWAWGFGRRVCPGRHLAETMLLLNMASLLYHFDISPESPEQFLKEVEFTSGHTSHIKPFAVRFEPRIANE</sequence>
<dbReference type="SUPFAM" id="SSF48264">
    <property type="entry name" value="Cytochrome P450"/>
    <property type="match status" value="1"/>
</dbReference>
<reference evidence="12" key="1">
    <citation type="submission" date="2023-03" db="EMBL/GenBank/DDBJ databases">
        <title>Massive genome expansion in bonnet fungi (Mycena s.s.) driven by repeated elements and novel gene families across ecological guilds.</title>
        <authorList>
            <consortium name="Lawrence Berkeley National Laboratory"/>
            <person name="Harder C.B."/>
            <person name="Miyauchi S."/>
            <person name="Viragh M."/>
            <person name="Kuo A."/>
            <person name="Thoen E."/>
            <person name="Andreopoulos B."/>
            <person name="Lu D."/>
            <person name="Skrede I."/>
            <person name="Drula E."/>
            <person name="Henrissat B."/>
            <person name="Morin E."/>
            <person name="Kohler A."/>
            <person name="Barry K."/>
            <person name="LaButti K."/>
            <person name="Morin E."/>
            <person name="Salamov A."/>
            <person name="Lipzen A."/>
            <person name="Mereny Z."/>
            <person name="Hegedus B."/>
            <person name="Baldrian P."/>
            <person name="Stursova M."/>
            <person name="Weitz H."/>
            <person name="Taylor A."/>
            <person name="Grigoriev I.V."/>
            <person name="Nagy L.G."/>
            <person name="Martin F."/>
            <person name="Kauserud H."/>
        </authorList>
    </citation>
    <scope>NUCLEOTIDE SEQUENCE</scope>
    <source>
        <strain evidence="12">9284</strain>
    </source>
</reference>
<keyword evidence="7 9" id="KW-0408">Iron</keyword>
<protein>
    <submittedName>
        <fullName evidence="12">Cytochrome P450</fullName>
    </submittedName>
</protein>
<name>A0AAD7BCR4_9AGAR</name>
<evidence type="ECO:0000313" key="13">
    <source>
        <dbReference type="Proteomes" id="UP001221142"/>
    </source>
</evidence>
<keyword evidence="11" id="KW-0732">Signal</keyword>
<keyword evidence="13" id="KW-1185">Reference proteome</keyword>
<dbReference type="PROSITE" id="PS00086">
    <property type="entry name" value="CYTOCHROME_P450"/>
    <property type="match status" value="1"/>
</dbReference>
<evidence type="ECO:0000256" key="7">
    <source>
        <dbReference type="ARBA" id="ARBA00023004"/>
    </source>
</evidence>
<evidence type="ECO:0000256" key="5">
    <source>
        <dbReference type="ARBA" id="ARBA00022723"/>
    </source>
</evidence>
<dbReference type="Proteomes" id="UP001221142">
    <property type="component" value="Unassembled WGS sequence"/>
</dbReference>
<keyword evidence="6 10" id="KW-0560">Oxidoreductase</keyword>
<evidence type="ECO:0000256" key="3">
    <source>
        <dbReference type="ARBA" id="ARBA00010617"/>
    </source>
</evidence>
<accession>A0AAD7BCR4</accession>
<dbReference type="PANTHER" id="PTHR46300">
    <property type="entry name" value="P450, PUTATIVE (EUROFUNG)-RELATED-RELATED"/>
    <property type="match status" value="1"/>
</dbReference>
<dbReference type="InterPro" id="IPR017972">
    <property type="entry name" value="Cyt_P450_CS"/>
</dbReference>
<feature type="chain" id="PRO_5042036169" evidence="11">
    <location>
        <begin position="20"/>
        <end position="489"/>
    </location>
</feature>
<dbReference type="InterPro" id="IPR001128">
    <property type="entry name" value="Cyt_P450"/>
</dbReference>
<dbReference type="InterPro" id="IPR002401">
    <property type="entry name" value="Cyt_P450_E_grp-I"/>
</dbReference>
<dbReference type="Gene3D" id="1.10.630.10">
    <property type="entry name" value="Cytochrome P450"/>
    <property type="match status" value="1"/>
</dbReference>
<dbReference type="GO" id="GO:0020037">
    <property type="term" value="F:heme binding"/>
    <property type="evidence" value="ECO:0007669"/>
    <property type="project" value="InterPro"/>
</dbReference>
<dbReference type="GO" id="GO:0005506">
    <property type="term" value="F:iron ion binding"/>
    <property type="evidence" value="ECO:0007669"/>
    <property type="project" value="InterPro"/>
</dbReference>
<evidence type="ECO:0000256" key="11">
    <source>
        <dbReference type="SAM" id="SignalP"/>
    </source>
</evidence>
<gene>
    <name evidence="12" type="ORF">FB45DRAFT_840931</name>
</gene>
<dbReference type="AlphaFoldDB" id="A0AAD7BCR4"/>
<feature type="signal peptide" evidence="11">
    <location>
        <begin position="1"/>
        <end position="19"/>
    </location>
</feature>
<keyword evidence="8 10" id="KW-0503">Monooxygenase</keyword>
<evidence type="ECO:0000256" key="9">
    <source>
        <dbReference type="PIRSR" id="PIRSR602401-1"/>
    </source>
</evidence>
<feature type="binding site" description="axial binding residue" evidence="9">
    <location>
        <position position="430"/>
    </location>
    <ligand>
        <name>heme</name>
        <dbReference type="ChEBI" id="CHEBI:30413"/>
    </ligand>
    <ligandPart>
        <name>Fe</name>
        <dbReference type="ChEBI" id="CHEBI:18248"/>
    </ligandPart>
</feature>
<dbReference type="PANTHER" id="PTHR46300:SF7">
    <property type="entry name" value="P450, PUTATIVE (EUROFUNG)-RELATED"/>
    <property type="match status" value="1"/>
</dbReference>
<dbReference type="PRINTS" id="PR00463">
    <property type="entry name" value="EP450I"/>
</dbReference>
<evidence type="ECO:0000256" key="4">
    <source>
        <dbReference type="ARBA" id="ARBA00022617"/>
    </source>
</evidence>
<comment type="cofactor">
    <cofactor evidence="1 9">
        <name>heme</name>
        <dbReference type="ChEBI" id="CHEBI:30413"/>
    </cofactor>
</comment>
<dbReference type="InterPro" id="IPR036396">
    <property type="entry name" value="Cyt_P450_sf"/>
</dbReference>
<dbReference type="GO" id="GO:0004497">
    <property type="term" value="F:monooxygenase activity"/>
    <property type="evidence" value="ECO:0007669"/>
    <property type="project" value="UniProtKB-KW"/>
</dbReference>
<evidence type="ECO:0000256" key="6">
    <source>
        <dbReference type="ARBA" id="ARBA00023002"/>
    </source>
</evidence>
<dbReference type="GO" id="GO:0016705">
    <property type="term" value="F:oxidoreductase activity, acting on paired donors, with incorporation or reduction of molecular oxygen"/>
    <property type="evidence" value="ECO:0007669"/>
    <property type="project" value="InterPro"/>
</dbReference>
<organism evidence="12 13">
    <name type="scientific">Roridomyces roridus</name>
    <dbReference type="NCBI Taxonomy" id="1738132"/>
    <lineage>
        <taxon>Eukaryota</taxon>
        <taxon>Fungi</taxon>
        <taxon>Dikarya</taxon>
        <taxon>Basidiomycota</taxon>
        <taxon>Agaricomycotina</taxon>
        <taxon>Agaricomycetes</taxon>
        <taxon>Agaricomycetidae</taxon>
        <taxon>Agaricales</taxon>
        <taxon>Marasmiineae</taxon>
        <taxon>Mycenaceae</taxon>
        <taxon>Roridomyces</taxon>
    </lineage>
</organism>
<keyword evidence="5 9" id="KW-0479">Metal-binding</keyword>
<comment type="similarity">
    <text evidence="3 10">Belongs to the cytochrome P450 family.</text>
</comment>
<comment type="caution">
    <text evidence="12">The sequence shown here is derived from an EMBL/GenBank/DDBJ whole genome shotgun (WGS) entry which is preliminary data.</text>
</comment>
<dbReference type="InterPro" id="IPR050364">
    <property type="entry name" value="Cytochrome_P450_fung"/>
</dbReference>
<evidence type="ECO:0000256" key="1">
    <source>
        <dbReference type="ARBA" id="ARBA00001971"/>
    </source>
</evidence>
<dbReference type="CDD" id="cd11065">
    <property type="entry name" value="CYP64-like"/>
    <property type="match status" value="1"/>
</dbReference>
<evidence type="ECO:0000313" key="12">
    <source>
        <dbReference type="EMBL" id="KAJ7617103.1"/>
    </source>
</evidence>
<evidence type="ECO:0000256" key="8">
    <source>
        <dbReference type="ARBA" id="ARBA00023033"/>
    </source>
</evidence>
<keyword evidence="4 9" id="KW-0349">Heme</keyword>
<dbReference type="Pfam" id="PF00067">
    <property type="entry name" value="p450"/>
    <property type="match status" value="1"/>
</dbReference>
<evidence type="ECO:0000256" key="2">
    <source>
        <dbReference type="ARBA" id="ARBA00005179"/>
    </source>
</evidence>
<evidence type="ECO:0000256" key="10">
    <source>
        <dbReference type="RuleBase" id="RU000461"/>
    </source>
</evidence>
<proteinExistence type="inferred from homology"/>
<comment type="pathway">
    <text evidence="2">Secondary metabolite biosynthesis.</text>
</comment>